<dbReference type="GO" id="GO:0015074">
    <property type="term" value="P:DNA integration"/>
    <property type="evidence" value="ECO:0007669"/>
    <property type="project" value="InterPro"/>
</dbReference>
<sequence length="110" mass="12720">MDTALLIWDRLVSWTGIFTKIIRDRYPKLTSALLINLHQLFGTKLSFSTAYHPQADGLAQRMIQTLEDRFRMVFAYGLELKDCDGFTHVLCTLLPEIEIKYKKSIHASTK</sequence>
<dbReference type="PROSITE" id="PS50994">
    <property type="entry name" value="INTEGRASE"/>
    <property type="match status" value="1"/>
</dbReference>
<gene>
    <name evidence="3" type="ORF">O181_008621</name>
</gene>
<keyword evidence="1" id="KW-0694">RNA-binding</keyword>
<evidence type="ECO:0000313" key="3">
    <source>
        <dbReference type="EMBL" id="MBW0468906.1"/>
    </source>
</evidence>
<reference evidence="3" key="1">
    <citation type="submission" date="2021-03" db="EMBL/GenBank/DDBJ databases">
        <title>Draft genome sequence of rust myrtle Austropuccinia psidii MF-1, a brazilian biotype.</title>
        <authorList>
            <person name="Quecine M.C."/>
            <person name="Pachon D.M.R."/>
            <person name="Bonatelli M.L."/>
            <person name="Correr F.H."/>
            <person name="Franceschini L.M."/>
            <person name="Leite T.F."/>
            <person name="Margarido G.R.A."/>
            <person name="Almeida C.A."/>
            <person name="Ferrarezi J.A."/>
            <person name="Labate C.A."/>
        </authorList>
    </citation>
    <scope>NUCLEOTIDE SEQUENCE</scope>
    <source>
        <strain evidence="3">MF-1</strain>
    </source>
</reference>
<proteinExistence type="predicted"/>
<dbReference type="GO" id="GO:0005634">
    <property type="term" value="C:nucleus"/>
    <property type="evidence" value="ECO:0007669"/>
    <property type="project" value="UniProtKB-ARBA"/>
</dbReference>
<dbReference type="Gene3D" id="3.30.420.10">
    <property type="entry name" value="Ribonuclease H-like superfamily/Ribonuclease H"/>
    <property type="match status" value="1"/>
</dbReference>
<dbReference type="Proteomes" id="UP000765509">
    <property type="component" value="Unassembled WGS sequence"/>
</dbReference>
<feature type="domain" description="Integrase catalytic" evidence="2">
    <location>
        <begin position="1"/>
        <end position="110"/>
    </location>
</feature>
<protein>
    <recommendedName>
        <fullName evidence="2">Integrase catalytic domain-containing protein</fullName>
    </recommendedName>
</protein>
<keyword evidence="4" id="KW-1185">Reference proteome</keyword>
<dbReference type="InterPro" id="IPR012337">
    <property type="entry name" value="RNaseH-like_sf"/>
</dbReference>
<comment type="caution">
    <text evidence="3">The sequence shown here is derived from an EMBL/GenBank/DDBJ whole genome shotgun (WGS) entry which is preliminary data.</text>
</comment>
<dbReference type="AlphaFoldDB" id="A0A9Q3BQ75"/>
<evidence type="ECO:0000256" key="1">
    <source>
        <dbReference type="ARBA" id="ARBA00022884"/>
    </source>
</evidence>
<dbReference type="SUPFAM" id="SSF53098">
    <property type="entry name" value="Ribonuclease H-like"/>
    <property type="match status" value="1"/>
</dbReference>
<organism evidence="3 4">
    <name type="scientific">Austropuccinia psidii MF-1</name>
    <dbReference type="NCBI Taxonomy" id="1389203"/>
    <lineage>
        <taxon>Eukaryota</taxon>
        <taxon>Fungi</taxon>
        <taxon>Dikarya</taxon>
        <taxon>Basidiomycota</taxon>
        <taxon>Pucciniomycotina</taxon>
        <taxon>Pucciniomycetes</taxon>
        <taxon>Pucciniales</taxon>
        <taxon>Sphaerophragmiaceae</taxon>
        <taxon>Austropuccinia</taxon>
    </lineage>
</organism>
<accession>A0A9Q3BQ75</accession>
<name>A0A9Q3BQ75_9BASI</name>
<evidence type="ECO:0000259" key="2">
    <source>
        <dbReference type="PROSITE" id="PS50994"/>
    </source>
</evidence>
<dbReference type="EMBL" id="AVOT02002016">
    <property type="protein sequence ID" value="MBW0468906.1"/>
    <property type="molecule type" value="Genomic_DNA"/>
</dbReference>
<dbReference type="InterPro" id="IPR036397">
    <property type="entry name" value="RNaseH_sf"/>
</dbReference>
<evidence type="ECO:0000313" key="4">
    <source>
        <dbReference type="Proteomes" id="UP000765509"/>
    </source>
</evidence>
<dbReference type="GO" id="GO:0003723">
    <property type="term" value="F:RNA binding"/>
    <property type="evidence" value="ECO:0007669"/>
    <property type="project" value="UniProtKB-KW"/>
</dbReference>
<dbReference type="InterPro" id="IPR001584">
    <property type="entry name" value="Integrase_cat-core"/>
</dbReference>